<keyword evidence="1" id="KW-0732">Signal</keyword>
<dbReference type="RefSeq" id="WP_245939585.1">
    <property type="nucleotide sequence ID" value="NZ_RBIE01000001.1"/>
</dbReference>
<dbReference type="EMBL" id="RBIE01000001">
    <property type="protein sequence ID" value="RKQ64058.1"/>
    <property type="molecule type" value="Genomic_DNA"/>
</dbReference>
<dbReference type="PANTHER" id="PTHR38339:SF1">
    <property type="entry name" value="TRANSGLUTAMINASE-LIKE DOMAIN-CONTAINING PROTEIN"/>
    <property type="match status" value="1"/>
</dbReference>
<evidence type="ECO:0000256" key="1">
    <source>
        <dbReference type="SAM" id="SignalP"/>
    </source>
</evidence>
<dbReference type="Proteomes" id="UP000280881">
    <property type="component" value="Unassembled WGS sequence"/>
</dbReference>
<dbReference type="Pfam" id="PF01841">
    <property type="entry name" value="Transglut_core"/>
    <property type="match status" value="1"/>
</dbReference>
<feature type="signal peptide" evidence="1">
    <location>
        <begin position="1"/>
        <end position="21"/>
    </location>
</feature>
<dbReference type="InterPro" id="IPR038765">
    <property type="entry name" value="Papain-like_cys_pep_sf"/>
</dbReference>
<dbReference type="SMART" id="SM00460">
    <property type="entry name" value="TGc"/>
    <property type="match status" value="1"/>
</dbReference>
<gene>
    <name evidence="3" type="ORF">C7457_0949</name>
</gene>
<protein>
    <submittedName>
        <fullName evidence="3">Transglutaminase superfamily protein</fullName>
    </submittedName>
</protein>
<proteinExistence type="predicted"/>
<evidence type="ECO:0000259" key="2">
    <source>
        <dbReference type="SMART" id="SM00460"/>
    </source>
</evidence>
<accession>A0A420W9W8</accession>
<reference evidence="3 4" key="1">
    <citation type="submission" date="2018-10" db="EMBL/GenBank/DDBJ databases">
        <title>Genomic Encyclopedia of Type Strains, Phase IV (KMG-IV): sequencing the most valuable type-strain genomes for metagenomic binning, comparative biology and taxonomic classification.</title>
        <authorList>
            <person name="Goeker M."/>
        </authorList>
    </citation>
    <scope>NUCLEOTIDE SEQUENCE [LARGE SCALE GENOMIC DNA]</scope>
    <source>
        <strain evidence="3 4">DSM 15521</strain>
    </source>
</reference>
<dbReference type="AlphaFoldDB" id="A0A420W9W8"/>
<comment type="caution">
    <text evidence="3">The sequence shown here is derived from an EMBL/GenBank/DDBJ whole genome shotgun (WGS) entry which is preliminary data.</text>
</comment>
<feature type="domain" description="Transglutaminase-like" evidence="2">
    <location>
        <begin position="176"/>
        <end position="238"/>
    </location>
</feature>
<evidence type="ECO:0000313" key="3">
    <source>
        <dbReference type="EMBL" id="RKQ64058.1"/>
    </source>
</evidence>
<dbReference type="Gene3D" id="3.10.620.30">
    <property type="match status" value="1"/>
</dbReference>
<name>A0A420W9W8_9BACT</name>
<keyword evidence="4" id="KW-1185">Reference proteome</keyword>
<dbReference type="PANTHER" id="PTHR38339">
    <property type="entry name" value="TRANSGLUTAMINASE DOMAIN PROTEIN"/>
    <property type="match status" value="1"/>
</dbReference>
<sequence length="305" mass="35106">MFKTLIKALLLLTVVSTASFSATYQVREVVDVKPQPKAKLVEVWIPLPYENDWQKVKNIKVSSPFTFTVQREKEYGNRFIYVRHEGALREPIKITVEYRVEREELSPKKEECKLPLRYLLSDRLVPVEKFKKLAQEITSGKETDVEKLRAIYDYVVSHMKYDKSGKGWGRGDAIWACDARKGNCTDFHSFFIALSRAVGIPAVFEIGLPISKDGLVKGYHCWVVAYPNGKVFGIDASEASKHPEKRDYFFGHLCDKRFGITRGRDILLSPAQHGARLNYIYKAYEEVDLYPADGVKTYYFVKKLK</sequence>
<dbReference type="InterPro" id="IPR002931">
    <property type="entry name" value="Transglutaminase-like"/>
</dbReference>
<dbReference type="SUPFAM" id="SSF54001">
    <property type="entry name" value="Cysteine proteinases"/>
    <property type="match status" value="1"/>
</dbReference>
<organism evidence="3 4">
    <name type="scientific">Thermovibrio guaymasensis</name>
    <dbReference type="NCBI Taxonomy" id="240167"/>
    <lineage>
        <taxon>Bacteria</taxon>
        <taxon>Pseudomonadati</taxon>
        <taxon>Aquificota</taxon>
        <taxon>Aquificia</taxon>
        <taxon>Desulfurobacteriales</taxon>
        <taxon>Desulfurobacteriaceae</taxon>
        <taxon>Thermovibrio</taxon>
    </lineage>
</organism>
<feature type="chain" id="PRO_5019355394" evidence="1">
    <location>
        <begin position="22"/>
        <end position="305"/>
    </location>
</feature>
<evidence type="ECO:0000313" key="4">
    <source>
        <dbReference type="Proteomes" id="UP000280881"/>
    </source>
</evidence>